<keyword evidence="2" id="KW-0963">Cytoplasm</keyword>
<name>A3ZSW8_9BACT</name>
<dbReference type="PANTHER" id="PTHR43152:SF3">
    <property type="entry name" value="UVRABC SYSTEM PROTEIN A"/>
    <property type="match status" value="1"/>
</dbReference>
<dbReference type="InterPro" id="IPR017871">
    <property type="entry name" value="ABC_transporter-like_CS"/>
</dbReference>
<evidence type="ECO:0000256" key="1">
    <source>
        <dbReference type="ARBA" id="ARBA00004496"/>
    </source>
</evidence>
<keyword evidence="7" id="KW-0228">DNA excision</keyword>
<keyword evidence="6" id="KW-0227">DNA damage</keyword>
<dbReference type="InterPro" id="IPR041102">
    <property type="entry name" value="UvrA_inter"/>
</dbReference>
<dbReference type="GO" id="GO:0009380">
    <property type="term" value="C:excinuclease repair complex"/>
    <property type="evidence" value="ECO:0007669"/>
    <property type="project" value="InterPro"/>
</dbReference>
<dbReference type="Pfam" id="PF17755">
    <property type="entry name" value="UvrA_DNA-bind"/>
    <property type="match status" value="1"/>
</dbReference>
<dbReference type="InterPro" id="IPR004602">
    <property type="entry name" value="UvrA"/>
</dbReference>
<sequence>MPNTSIQLRGVEVHNLKKVDLDLDHRKLIVFCGVSGSGKTSMALDTLYAEGQRRYIESFSAYTRQFLERLEKPAAESIDGIPPALAVTRGNDSRSNRSTVGTATETTDYLRLLFAKVGEIICPCCGAKIQRDTPQEVAQRILEMNSPGKMMLTFPVAPDQEETWEQVVADLREDGFVRVISGQQTLNLTTDSQQLNGGAVQAIADRLSGEGLKAERLQESLETAFLHGEGVCQLLVESEELNGAGDHGILQQIDGRSWRRHVYSNQLRCDTCNLEFIEPEPRLFNFNSPLGACQACEGFGNVIDMDMDLIVPDVSKTLADGAIAPWNTPAYHHELEELLALAKDYDLPTNVPFRELTEEHLRLIREGVPEREFGGLKGFFQWLERRKYKMHLRVFLSRWRSFRDCESCHGKRLRPESLAVRIGGKNIAEVSKMKIRDSYEFFKSLKVDPRHQAVARQVLSQLLDRLKYLNVVGLGYLALDRTIRTLSGGEAQRVALTSTLGSSLVNMLYVFDEPSVGLHPADVERLAGAIRDLNKRGNTVVLVEHEESMIRRADEIIEFGPGAGERGGEIIFQGTPQELLTSEETLTGDYLMGRRKVIHLEKRRETTHGRVRIKGARGNNLKNIEVEFPLGVLCVVTGVSGAGKSTLVDNTLYPALCRRKRKEAPKALDCDDVFGDGQIDDVVLVDQSPIGRSPRSNPVTYIKAFDEIRSVFAATVQARTHNFTASHFSFNVNGGRCDACDGDGHIAIDMQFLADVYMKCPECKGRRYKKDVLEVLYRGKNIAEVLNMTIREAFVFFRGQPKVQSKLQRLIDVGLDYLRLGQPANTLSAGEAQRLKLAGYLASSKRGRTLFLLDEPTTGLHFADIAQLLDCFNSLLQVGHSLIVVEHNLHMMMAADYIIDMGPGAADEGGQVVATGTPEEVAQNENSRTGRALAEALLSRSGVRLAPKE</sequence>
<evidence type="ECO:0000256" key="9">
    <source>
        <dbReference type="ARBA" id="ARBA00022833"/>
    </source>
</evidence>
<dbReference type="RefSeq" id="WP_002655823.1">
    <property type="nucleotide sequence ID" value="NZ_CH672377.1"/>
</dbReference>
<evidence type="ECO:0000256" key="8">
    <source>
        <dbReference type="ARBA" id="ARBA00022771"/>
    </source>
</evidence>
<evidence type="ECO:0000256" key="5">
    <source>
        <dbReference type="ARBA" id="ARBA00022741"/>
    </source>
</evidence>
<accession>A3ZSW8</accession>
<evidence type="ECO:0000256" key="7">
    <source>
        <dbReference type="ARBA" id="ARBA00022769"/>
    </source>
</evidence>
<dbReference type="GO" id="GO:0003677">
    <property type="term" value="F:DNA binding"/>
    <property type="evidence" value="ECO:0007669"/>
    <property type="project" value="UniProtKB-KW"/>
</dbReference>
<comment type="caution">
    <text evidence="18">The sequence shown here is derived from an EMBL/GenBank/DDBJ whole genome shotgun (WGS) entry which is preliminary data.</text>
</comment>
<evidence type="ECO:0000256" key="6">
    <source>
        <dbReference type="ARBA" id="ARBA00022763"/>
    </source>
</evidence>
<proteinExistence type="inferred from homology"/>
<dbReference type="HOGENOM" id="CLU_001370_0_2_0"/>
<evidence type="ECO:0000313" key="19">
    <source>
        <dbReference type="Proteomes" id="UP000004358"/>
    </source>
</evidence>
<comment type="similarity">
    <text evidence="14">Belongs to the ABC transporter superfamily. UvrA family.</text>
</comment>
<dbReference type="SUPFAM" id="SSF52540">
    <property type="entry name" value="P-loop containing nucleoside triphosphate hydrolases"/>
    <property type="match status" value="2"/>
</dbReference>
<protein>
    <recommendedName>
        <fullName evidence="15">UvrABC system protein A</fullName>
    </recommendedName>
    <alternativeName>
        <fullName evidence="16">Excinuclease ABC subunit A</fullName>
    </alternativeName>
</protein>
<comment type="subcellular location">
    <subcellularLocation>
        <location evidence="1">Cytoplasm</location>
    </subcellularLocation>
</comment>
<dbReference type="eggNOG" id="COG0178">
    <property type="taxonomic scope" value="Bacteria"/>
</dbReference>
<evidence type="ECO:0000313" key="18">
    <source>
        <dbReference type="EMBL" id="EAQ80394.1"/>
    </source>
</evidence>
<keyword evidence="10" id="KW-0067">ATP-binding</keyword>
<dbReference type="Proteomes" id="UP000004358">
    <property type="component" value="Unassembled WGS sequence"/>
</dbReference>
<dbReference type="InterPro" id="IPR003439">
    <property type="entry name" value="ABC_transporter-like_ATP-bd"/>
</dbReference>
<keyword evidence="8" id="KW-0863">Zinc-finger</keyword>
<dbReference type="NCBIfam" id="TIGR00630">
    <property type="entry name" value="uvra"/>
    <property type="match status" value="1"/>
</dbReference>
<gene>
    <name evidence="18" type="ORF">DSM3645_11132</name>
</gene>
<keyword evidence="11" id="KW-0267">Excision nuclease</keyword>
<dbReference type="PROSITE" id="PS50893">
    <property type="entry name" value="ABC_TRANSPORTER_2"/>
    <property type="match status" value="1"/>
</dbReference>
<dbReference type="GO" id="GO:0016887">
    <property type="term" value="F:ATP hydrolysis activity"/>
    <property type="evidence" value="ECO:0007669"/>
    <property type="project" value="InterPro"/>
</dbReference>
<dbReference type="Gene3D" id="3.30.1490.20">
    <property type="entry name" value="ATP-grasp fold, A domain"/>
    <property type="match status" value="1"/>
</dbReference>
<evidence type="ECO:0000259" key="17">
    <source>
        <dbReference type="PROSITE" id="PS50893"/>
    </source>
</evidence>
<dbReference type="GO" id="GO:0008270">
    <property type="term" value="F:zinc ion binding"/>
    <property type="evidence" value="ECO:0007669"/>
    <property type="project" value="UniProtKB-KW"/>
</dbReference>
<evidence type="ECO:0000256" key="2">
    <source>
        <dbReference type="ARBA" id="ARBA00022490"/>
    </source>
</evidence>
<keyword evidence="5" id="KW-0547">Nucleotide-binding</keyword>
<evidence type="ECO:0000256" key="10">
    <source>
        <dbReference type="ARBA" id="ARBA00022840"/>
    </source>
</evidence>
<feature type="domain" description="ABC transporter" evidence="17">
    <location>
        <begin position="598"/>
        <end position="934"/>
    </location>
</feature>
<evidence type="ECO:0000256" key="16">
    <source>
        <dbReference type="ARBA" id="ARBA00042156"/>
    </source>
</evidence>
<keyword evidence="3" id="KW-0479">Metal-binding</keyword>
<dbReference type="PROSITE" id="PS00211">
    <property type="entry name" value="ABC_TRANSPORTER_1"/>
    <property type="match status" value="1"/>
</dbReference>
<dbReference type="Pfam" id="PF17760">
    <property type="entry name" value="UvrA_inter"/>
    <property type="match status" value="1"/>
</dbReference>
<organism evidence="18 19">
    <name type="scientific">Blastopirellula marina DSM 3645</name>
    <dbReference type="NCBI Taxonomy" id="314230"/>
    <lineage>
        <taxon>Bacteria</taxon>
        <taxon>Pseudomonadati</taxon>
        <taxon>Planctomycetota</taxon>
        <taxon>Planctomycetia</taxon>
        <taxon>Pirellulales</taxon>
        <taxon>Pirellulaceae</taxon>
        <taxon>Blastopirellula</taxon>
    </lineage>
</organism>
<evidence type="ECO:0000256" key="13">
    <source>
        <dbReference type="ARBA" id="ARBA00023204"/>
    </source>
</evidence>
<dbReference type="Gene3D" id="1.10.8.280">
    <property type="entry name" value="ABC transporter ATPase domain-like"/>
    <property type="match status" value="1"/>
</dbReference>
<keyword evidence="13" id="KW-0234">DNA repair</keyword>
<keyword evidence="4" id="KW-0677">Repeat</keyword>
<dbReference type="GO" id="GO:0006289">
    <property type="term" value="P:nucleotide-excision repair"/>
    <property type="evidence" value="ECO:0007669"/>
    <property type="project" value="InterPro"/>
</dbReference>
<keyword evidence="9" id="KW-0862">Zinc</keyword>
<dbReference type="GO" id="GO:0005524">
    <property type="term" value="F:ATP binding"/>
    <property type="evidence" value="ECO:0007669"/>
    <property type="project" value="UniProtKB-KW"/>
</dbReference>
<dbReference type="PANTHER" id="PTHR43152">
    <property type="entry name" value="UVRABC SYSTEM PROTEIN A"/>
    <property type="match status" value="1"/>
</dbReference>
<dbReference type="Gene3D" id="1.20.1580.10">
    <property type="entry name" value="ABC transporter ATPase like domain"/>
    <property type="match status" value="2"/>
</dbReference>
<dbReference type="EMBL" id="AANZ01000009">
    <property type="protein sequence ID" value="EAQ80394.1"/>
    <property type="molecule type" value="Genomic_DNA"/>
</dbReference>
<dbReference type="GO" id="GO:0005737">
    <property type="term" value="C:cytoplasm"/>
    <property type="evidence" value="ECO:0007669"/>
    <property type="project" value="UniProtKB-SubCell"/>
</dbReference>
<evidence type="ECO:0000256" key="3">
    <source>
        <dbReference type="ARBA" id="ARBA00022723"/>
    </source>
</evidence>
<dbReference type="OrthoDB" id="9809851at2"/>
<evidence type="ECO:0000256" key="4">
    <source>
        <dbReference type="ARBA" id="ARBA00022737"/>
    </source>
</evidence>
<dbReference type="Gene3D" id="3.40.50.300">
    <property type="entry name" value="P-loop containing nucleotide triphosphate hydrolases"/>
    <property type="match status" value="2"/>
</dbReference>
<evidence type="ECO:0000256" key="12">
    <source>
        <dbReference type="ARBA" id="ARBA00023125"/>
    </source>
</evidence>
<evidence type="ECO:0000256" key="14">
    <source>
        <dbReference type="ARBA" id="ARBA00038000"/>
    </source>
</evidence>
<dbReference type="InterPro" id="IPR027417">
    <property type="entry name" value="P-loop_NTPase"/>
</dbReference>
<dbReference type="InterPro" id="IPR041552">
    <property type="entry name" value="UvrA_DNA-bd"/>
</dbReference>
<dbReference type="STRING" id="314230.DSM3645_11132"/>
<keyword evidence="12" id="KW-0238">DNA-binding</keyword>
<dbReference type="GO" id="GO:0004518">
    <property type="term" value="F:nuclease activity"/>
    <property type="evidence" value="ECO:0007669"/>
    <property type="project" value="UniProtKB-KW"/>
</dbReference>
<dbReference type="InterPro" id="IPR013815">
    <property type="entry name" value="ATP_grasp_subdomain_1"/>
</dbReference>
<dbReference type="AlphaFoldDB" id="A3ZSW8"/>
<evidence type="ECO:0000256" key="15">
    <source>
        <dbReference type="ARBA" id="ARBA00039316"/>
    </source>
</evidence>
<reference evidence="18 19" key="1">
    <citation type="submission" date="2006-02" db="EMBL/GenBank/DDBJ databases">
        <authorList>
            <person name="Amann R."/>
            <person name="Ferriera S."/>
            <person name="Johnson J."/>
            <person name="Kravitz S."/>
            <person name="Halpern A."/>
            <person name="Remington K."/>
            <person name="Beeson K."/>
            <person name="Tran B."/>
            <person name="Rogers Y.-H."/>
            <person name="Friedman R."/>
            <person name="Venter J.C."/>
        </authorList>
    </citation>
    <scope>NUCLEOTIDE SEQUENCE [LARGE SCALE GENOMIC DNA]</scope>
    <source>
        <strain evidence="18 19">DSM 3645</strain>
    </source>
</reference>
<evidence type="ECO:0000256" key="11">
    <source>
        <dbReference type="ARBA" id="ARBA00022881"/>
    </source>
</evidence>